<gene>
    <name evidence="2" type="ORF">GPA24_12040</name>
</gene>
<name>A0ABX1NXB2_9RHOO</name>
<sequence>MQIAQNKLVPVLTAVALGVTGFILYKQGQDPGVPAGPPMAAVPEAPLPPTQKGADADTPQETLNTVVAAYSKLNEQTQSLVDENRRLRDDNARKQRSEDRIREQLHRELRSELLTEVEGMKARQPSGSEPPSSGLLNSPLLGNLPAGFGFEHGVTGSGAHPADASTPAIASASPTRILPLGYQMGKGADGKEGVVRELPPAGPAAARTQAAPAKPKKAGPVLTPYYTVPENATLTGVINMTAIVGRVPVDGKVTDPMQFKLLLGSENLAANGHYLPRNLTGVVVSGIAIGDMTLSCAEGLVQSLTFVFNDGNIHTVSRRNNGTTPLFGASGSPSGNSPSLAAAPKLGWISDRYGNPCIPGRFVTNAPAYLTDAVGLRTLSIAAEAAAAAQTTQTDNIFGTTTSRVTGDRGTYILGRSLGGGVDEVTSWIMRRLNNSFDAVVVPAGGEVVVHIDIEIPIDKSSDGRKLDYGRLDDAPATHADMRGNYYGLD</sequence>
<feature type="compositionally biased region" description="Basic and acidic residues" evidence="1">
    <location>
        <begin position="82"/>
        <end position="121"/>
    </location>
</feature>
<feature type="compositionally biased region" description="Low complexity" evidence="1">
    <location>
        <begin position="125"/>
        <end position="140"/>
    </location>
</feature>
<protein>
    <submittedName>
        <fullName evidence="2">TIGR03752 family integrating conjugative element protein</fullName>
    </submittedName>
</protein>
<reference evidence="2 3" key="1">
    <citation type="submission" date="2019-12" db="EMBL/GenBank/DDBJ databases">
        <title>Comparative genomics gives insights into the taxonomy of the Azoarcus-Aromatoleum group and reveals separate origins of nif in the plant-associated Azoarcus and non-plant-associated Aromatoleum sub-groups.</title>
        <authorList>
            <person name="Lafos M."/>
            <person name="Maluk M."/>
            <person name="Batista M."/>
            <person name="Junghare M."/>
            <person name="Carmona M."/>
            <person name="Faoro H."/>
            <person name="Cruz L.M."/>
            <person name="Battistoni F."/>
            <person name="De Souza E."/>
            <person name="Pedrosa F."/>
            <person name="Chen W.-M."/>
            <person name="Poole P.S."/>
            <person name="Dixon R.A."/>
            <person name="James E.K."/>
        </authorList>
    </citation>
    <scope>NUCLEOTIDE SEQUENCE [LARGE SCALE GENOMIC DNA]</scope>
    <source>
        <strain evidence="2 3">PbN1</strain>
    </source>
</reference>
<organism evidence="2 3">
    <name type="scientific">Aromatoleum bremense</name>
    <dbReference type="NCBI Taxonomy" id="76115"/>
    <lineage>
        <taxon>Bacteria</taxon>
        <taxon>Pseudomonadati</taxon>
        <taxon>Pseudomonadota</taxon>
        <taxon>Betaproteobacteria</taxon>
        <taxon>Rhodocyclales</taxon>
        <taxon>Rhodocyclaceae</taxon>
        <taxon>Aromatoleum</taxon>
    </lineage>
</organism>
<accession>A0ABX1NXB2</accession>
<evidence type="ECO:0000256" key="1">
    <source>
        <dbReference type="SAM" id="MobiDB-lite"/>
    </source>
</evidence>
<feature type="region of interest" description="Disordered" evidence="1">
    <location>
        <begin position="80"/>
        <end position="140"/>
    </location>
</feature>
<proteinExistence type="predicted"/>
<evidence type="ECO:0000313" key="3">
    <source>
        <dbReference type="Proteomes" id="UP000633943"/>
    </source>
</evidence>
<dbReference type="NCBIfam" id="TIGR03752">
    <property type="entry name" value="conj_TIGR03752"/>
    <property type="match status" value="1"/>
</dbReference>
<dbReference type="EMBL" id="WTVP01000031">
    <property type="protein sequence ID" value="NMG16261.1"/>
    <property type="molecule type" value="Genomic_DNA"/>
</dbReference>
<evidence type="ECO:0000313" key="2">
    <source>
        <dbReference type="EMBL" id="NMG16261.1"/>
    </source>
</evidence>
<keyword evidence="3" id="KW-1185">Reference proteome</keyword>
<dbReference type="InterPro" id="IPR021207">
    <property type="entry name" value="Integr_conj_element_PFL4705"/>
</dbReference>
<dbReference type="Proteomes" id="UP000633943">
    <property type="component" value="Unassembled WGS sequence"/>
</dbReference>
<comment type="caution">
    <text evidence="2">The sequence shown here is derived from an EMBL/GenBank/DDBJ whole genome shotgun (WGS) entry which is preliminary data.</text>
</comment>
<dbReference type="RefSeq" id="WP_169202849.1">
    <property type="nucleotide sequence ID" value="NZ_CP059467.1"/>
</dbReference>
<feature type="region of interest" description="Disordered" evidence="1">
    <location>
        <begin position="34"/>
        <end position="57"/>
    </location>
</feature>